<keyword evidence="2" id="KW-0472">Membrane</keyword>
<dbReference type="EMBL" id="BJLP01000028">
    <property type="protein sequence ID" value="GEA81387.1"/>
    <property type="molecule type" value="Genomic_DNA"/>
</dbReference>
<evidence type="ECO:0000256" key="1">
    <source>
        <dbReference type="SAM" id="MobiDB-lite"/>
    </source>
</evidence>
<evidence type="ECO:0000313" key="4">
    <source>
        <dbReference type="Proteomes" id="UP000315842"/>
    </source>
</evidence>
<keyword evidence="2" id="KW-1133">Transmembrane helix</keyword>
<feature type="compositionally biased region" description="Basic and acidic residues" evidence="1">
    <location>
        <begin position="222"/>
        <end position="236"/>
    </location>
</feature>
<feature type="region of interest" description="Disordered" evidence="1">
    <location>
        <begin position="214"/>
        <end position="236"/>
    </location>
</feature>
<evidence type="ECO:0008006" key="5">
    <source>
        <dbReference type="Google" id="ProtNLM"/>
    </source>
</evidence>
<proteinExistence type="predicted"/>
<dbReference type="AlphaFoldDB" id="A0A4Y3KBL5"/>
<name>A0A4Y3KBL5_CELUD</name>
<gene>
    <name evidence="3" type="ORF">CUD01_18310</name>
</gene>
<keyword evidence="2" id="KW-0812">Transmembrane</keyword>
<comment type="caution">
    <text evidence="3">The sequence shown here is derived from an EMBL/GenBank/DDBJ whole genome shotgun (WGS) entry which is preliminary data.</text>
</comment>
<dbReference type="Proteomes" id="UP000315842">
    <property type="component" value="Unassembled WGS sequence"/>
</dbReference>
<dbReference type="Pfam" id="PF13829">
    <property type="entry name" value="DUF4191"/>
    <property type="match status" value="1"/>
</dbReference>
<sequence>MARDKSASSNAPKTKKLRWYHQLWEAYKMTRETDPAVTWVVVGAFVVVVGIGVIVGVLLDAVIYFVLMSLPFALLVAMFLLARRAEAAAYSRIEGQPGAALAALRTLRRGWTFVEEPVAIDPRSQDMVFRGVGRPGVVLVGEGTGNVARLLESERKRTTRVLPTVPVTVIVAGRGEGQVPLRKLPAAVRKLKPRLTKPEVAEVTKRLQALGGARLPVPKGIDPMRMRPDRKGMRGR</sequence>
<protein>
    <recommendedName>
        <fullName evidence="5">DUF4191 domain-containing protein</fullName>
    </recommendedName>
</protein>
<organism evidence="3 4">
    <name type="scientific">Cellulomonas uda</name>
    <dbReference type="NCBI Taxonomy" id="1714"/>
    <lineage>
        <taxon>Bacteria</taxon>
        <taxon>Bacillati</taxon>
        <taxon>Actinomycetota</taxon>
        <taxon>Actinomycetes</taxon>
        <taxon>Micrococcales</taxon>
        <taxon>Cellulomonadaceae</taxon>
        <taxon>Cellulomonas</taxon>
    </lineage>
</organism>
<dbReference type="InterPro" id="IPR025445">
    <property type="entry name" value="DUF4191"/>
</dbReference>
<feature type="transmembrane region" description="Helical" evidence="2">
    <location>
        <begin position="36"/>
        <end position="55"/>
    </location>
</feature>
<reference evidence="3 4" key="1">
    <citation type="submission" date="2019-06" db="EMBL/GenBank/DDBJ databases">
        <title>Whole genome shotgun sequence of Cellulomonas uda NBRC 3747.</title>
        <authorList>
            <person name="Hosoyama A."/>
            <person name="Uohara A."/>
            <person name="Ohji S."/>
            <person name="Ichikawa N."/>
        </authorList>
    </citation>
    <scope>NUCLEOTIDE SEQUENCE [LARGE SCALE GENOMIC DNA]</scope>
    <source>
        <strain evidence="3 4">NBRC 3747</strain>
    </source>
</reference>
<accession>A0A4Y3KBL5</accession>
<evidence type="ECO:0000313" key="3">
    <source>
        <dbReference type="EMBL" id="GEA81387.1"/>
    </source>
</evidence>
<evidence type="ECO:0000256" key="2">
    <source>
        <dbReference type="SAM" id="Phobius"/>
    </source>
</evidence>
<keyword evidence="4" id="KW-1185">Reference proteome</keyword>
<feature type="transmembrane region" description="Helical" evidence="2">
    <location>
        <begin position="61"/>
        <end position="82"/>
    </location>
</feature>
<dbReference type="RefSeq" id="WP_141320521.1">
    <property type="nucleotide sequence ID" value="NZ_BJLP01000028.1"/>
</dbReference>